<feature type="region of interest" description="Disordered" evidence="1">
    <location>
        <begin position="1"/>
        <end position="42"/>
    </location>
</feature>
<dbReference type="AlphaFoldDB" id="A0A0A9CFQ2"/>
<proteinExistence type="predicted"/>
<evidence type="ECO:0000313" key="2">
    <source>
        <dbReference type="EMBL" id="JAD73298.1"/>
    </source>
</evidence>
<feature type="compositionally biased region" description="Basic and acidic residues" evidence="1">
    <location>
        <begin position="22"/>
        <end position="42"/>
    </location>
</feature>
<dbReference type="EMBL" id="GBRH01224597">
    <property type="protein sequence ID" value="JAD73298.1"/>
    <property type="molecule type" value="Transcribed_RNA"/>
</dbReference>
<evidence type="ECO:0000256" key="1">
    <source>
        <dbReference type="SAM" id="MobiDB-lite"/>
    </source>
</evidence>
<name>A0A0A9CFQ2_ARUDO</name>
<reference evidence="2" key="1">
    <citation type="submission" date="2014-09" db="EMBL/GenBank/DDBJ databases">
        <authorList>
            <person name="Magalhaes I.L.F."/>
            <person name="Oliveira U."/>
            <person name="Santos F.R."/>
            <person name="Vidigal T.H.D.A."/>
            <person name="Brescovit A.D."/>
            <person name="Santos A.J."/>
        </authorList>
    </citation>
    <scope>NUCLEOTIDE SEQUENCE</scope>
    <source>
        <tissue evidence="2">Shoot tissue taken approximately 20 cm above the soil surface</tissue>
    </source>
</reference>
<protein>
    <submittedName>
        <fullName evidence="2">Uncharacterized protein</fullName>
    </submittedName>
</protein>
<reference evidence="2" key="2">
    <citation type="journal article" date="2015" name="Data Brief">
        <title>Shoot transcriptome of the giant reed, Arundo donax.</title>
        <authorList>
            <person name="Barrero R.A."/>
            <person name="Guerrero F.D."/>
            <person name="Moolhuijzen P."/>
            <person name="Goolsby J.A."/>
            <person name="Tidwell J."/>
            <person name="Bellgard S.E."/>
            <person name="Bellgard M.I."/>
        </authorList>
    </citation>
    <scope>NUCLEOTIDE SEQUENCE</scope>
    <source>
        <tissue evidence="2">Shoot tissue taken approximately 20 cm above the soil surface</tissue>
    </source>
</reference>
<sequence>MLRASTFEDLGPATAPRPGQRRQLDDLPVREERGDAPADLER</sequence>
<accession>A0A0A9CFQ2</accession>
<organism evidence="2">
    <name type="scientific">Arundo donax</name>
    <name type="common">Giant reed</name>
    <name type="synonym">Donax arundinaceus</name>
    <dbReference type="NCBI Taxonomy" id="35708"/>
    <lineage>
        <taxon>Eukaryota</taxon>
        <taxon>Viridiplantae</taxon>
        <taxon>Streptophyta</taxon>
        <taxon>Embryophyta</taxon>
        <taxon>Tracheophyta</taxon>
        <taxon>Spermatophyta</taxon>
        <taxon>Magnoliopsida</taxon>
        <taxon>Liliopsida</taxon>
        <taxon>Poales</taxon>
        <taxon>Poaceae</taxon>
        <taxon>PACMAD clade</taxon>
        <taxon>Arundinoideae</taxon>
        <taxon>Arundineae</taxon>
        <taxon>Arundo</taxon>
    </lineage>
</organism>